<dbReference type="PANTHER" id="PTHR11475:SF4">
    <property type="entry name" value="CHORION PEROXIDASE"/>
    <property type="match status" value="1"/>
</dbReference>
<dbReference type="GO" id="GO:0006979">
    <property type="term" value="P:response to oxidative stress"/>
    <property type="evidence" value="ECO:0007669"/>
    <property type="project" value="InterPro"/>
</dbReference>
<evidence type="ECO:0000313" key="6">
    <source>
        <dbReference type="Proteomes" id="UP001152562"/>
    </source>
</evidence>
<dbReference type="InterPro" id="IPR037120">
    <property type="entry name" value="Haem_peroxidase_sf_animal"/>
</dbReference>
<organism evidence="5 6">
    <name type="scientific">Pieris brassicae</name>
    <name type="common">White butterfly</name>
    <name type="synonym">Large white butterfly</name>
    <dbReference type="NCBI Taxonomy" id="7116"/>
    <lineage>
        <taxon>Eukaryota</taxon>
        <taxon>Metazoa</taxon>
        <taxon>Ecdysozoa</taxon>
        <taxon>Arthropoda</taxon>
        <taxon>Hexapoda</taxon>
        <taxon>Insecta</taxon>
        <taxon>Pterygota</taxon>
        <taxon>Neoptera</taxon>
        <taxon>Endopterygota</taxon>
        <taxon>Lepidoptera</taxon>
        <taxon>Glossata</taxon>
        <taxon>Ditrysia</taxon>
        <taxon>Papilionoidea</taxon>
        <taxon>Pieridae</taxon>
        <taxon>Pierinae</taxon>
        <taxon>Pieris</taxon>
    </lineage>
</organism>
<reference evidence="5" key="1">
    <citation type="submission" date="2022-05" db="EMBL/GenBank/DDBJ databases">
        <authorList>
            <person name="Okamura Y."/>
        </authorList>
    </citation>
    <scope>NUCLEOTIDE SEQUENCE</scope>
</reference>
<dbReference type="InterPro" id="IPR019791">
    <property type="entry name" value="Haem_peroxidase_animal"/>
</dbReference>
<dbReference type="GO" id="GO:0004601">
    <property type="term" value="F:peroxidase activity"/>
    <property type="evidence" value="ECO:0007669"/>
    <property type="project" value="UniProtKB-KW"/>
</dbReference>
<dbReference type="PROSITE" id="PS50292">
    <property type="entry name" value="PEROXIDASE_3"/>
    <property type="match status" value="1"/>
</dbReference>
<dbReference type="GO" id="GO:0005576">
    <property type="term" value="C:extracellular region"/>
    <property type="evidence" value="ECO:0007669"/>
    <property type="project" value="UniProtKB-SubCell"/>
</dbReference>
<dbReference type="InterPro" id="IPR010255">
    <property type="entry name" value="Haem_peroxidase_sf"/>
</dbReference>
<dbReference type="Gene3D" id="1.10.640.10">
    <property type="entry name" value="Haem peroxidase domain superfamily, animal type"/>
    <property type="match status" value="1"/>
</dbReference>
<dbReference type="GO" id="GO:0020037">
    <property type="term" value="F:heme binding"/>
    <property type="evidence" value="ECO:0007669"/>
    <property type="project" value="InterPro"/>
</dbReference>
<sequence>MRSAREHEIRRSKTGEQLPSARKVHTNLNVATKYVLDRSNLNAAALHFMELVRQDLSSSNGPLDSLKRNCCTEKPDPRCIPIQVDNDPQLQGIHCLNFSRAETFQDLGCTHDITPAQINYQTPLLDLSLIYGVEETSQEGRSYKDGLLKTNKRHHDLPLNHNADCFTDNGTCYTIGLPNISPLDLRTTTLAIFFLREHNRLAHALSKLNPCWQDDRLFKVARQINVATVSNIFMYELMPRIIGYRNMITYDLLSNSIDHVTTYDIQNPPGVYAEFDIAMRFFNTFMSSKIEKYNEAYEKVGEIQLNKSFLLQSLLENETNFEEINRGTFLQSATNINNIKLPNDDPVSMDIQSGRDFALRGYNEYRDLCGLRIAKEFDDLRDIIDDEVVEVLKKIYKNVNDIDLLVGILAENNIYSTFVGPTLFCIIVKQLEILRFSNRFWFERGDNYHSFSLDQLSEIRKTSMARLACDNAEGIKYIQANALMSTSHWNTPVPCSHIPGLELTKWRDASCKENISTSEKHDSNQYQFPQYSSFINDILSSMHLR</sequence>
<dbReference type="PANTHER" id="PTHR11475">
    <property type="entry name" value="OXIDASE/PEROXIDASE"/>
    <property type="match status" value="1"/>
</dbReference>
<evidence type="ECO:0000256" key="1">
    <source>
        <dbReference type="ARBA" id="ARBA00004613"/>
    </source>
</evidence>
<comment type="caution">
    <text evidence="5">The sequence shown here is derived from an EMBL/GenBank/DDBJ whole genome shotgun (WGS) entry which is preliminary data.</text>
</comment>
<evidence type="ECO:0000313" key="5">
    <source>
        <dbReference type="EMBL" id="CAH3922491.1"/>
    </source>
</evidence>
<dbReference type="Proteomes" id="UP001152562">
    <property type="component" value="Unassembled WGS sequence"/>
</dbReference>
<keyword evidence="3" id="KW-0560">Oxidoreductase</keyword>
<proteinExistence type="predicted"/>
<evidence type="ECO:0000256" key="2">
    <source>
        <dbReference type="ARBA" id="ARBA00022525"/>
    </source>
</evidence>
<keyword evidence="4" id="KW-0325">Glycoprotein</keyword>
<name>A0A9P0SSX4_PIEBR</name>
<dbReference type="PRINTS" id="PR00457">
    <property type="entry name" value="ANPEROXIDASE"/>
</dbReference>
<dbReference type="SUPFAM" id="SSF48113">
    <property type="entry name" value="Heme-dependent peroxidases"/>
    <property type="match status" value="1"/>
</dbReference>
<dbReference type="AlphaFoldDB" id="A0A9P0SSX4"/>
<keyword evidence="6" id="KW-1185">Reference proteome</keyword>
<evidence type="ECO:0000256" key="3">
    <source>
        <dbReference type="ARBA" id="ARBA00022559"/>
    </source>
</evidence>
<dbReference type="Pfam" id="PF03098">
    <property type="entry name" value="An_peroxidase"/>
    <property type="match status" value="1"/>
</dbReference>
<dbReference type="EMBL" id="CALOZG010000001">
    <property type="protein sequence ID" value="CAH3922491.1"/>
    <property type="molecule type" value="Genomic_DNA"/>
</dbReference>
<comment type="subcellular location">
    <subcellularLocation>
        <location evidence="1">Secreted</location>
    </subcellularLocation>
</comment>
<evidence type="ECO:0008006" key="7">
    <source>
        <dbReference type="Google" id="ProtNLM"/>
    </source>
</evidence>
<keyword evidence="2" id="KW-0964">Secreted</keyword>
<protein>
    <recommendedName>
        <fullName evidence="7">Peroxidase</fullName>
    </recommendedName>
</protein>
<keyword evidence="3" id="KW-0575">Peroxidase</keyword>
<accession>A0A9P0SSX4</accession>
<evidence type="ECO:0000256" key="4">
    <source>
        <dbReference type="ARBA" id="ARBA00023180"/>
    </source>
</evidence>
<gene>
    <name evidence="5" type="ORF">PIBRA_LOCUS1115</name>
</gene>